<feature type="coiled-coil region" evidence="1">
    <location>
        <begin position="383"/>
        <end position="424"/>
    </location>
</feature>
<evidence type="ECO:0000256" key="1">
    <source>
        <dbReference type="SAM" id="Coils"/>
    </source>
</evidence>
<keyword evidence="4" id="KW-1185">Reference proteome</keyword>
<feature type="region of interest" description="Disordered" evidence="2">
    <location>
        <begin position="468"/>
        <end position="511"/>
    </location>
</feature>
<dbReference type="Gene3D" id="1.10.287.1490">
    <property type="match status" value="1"/>
</dbReference>
<dbReference type="Proteomes" id="UP001479436">
    <property type="component" value="Unassembled WGS sequence"/>
</dbReference>
<feature type="region of interest" description="Disordered" evidence="2">
    <location>
        <begin position="925"/>
        <end position="946"/>
    </location>
</feature>
<feature type="coiled-coil region" evidence="1">
    <location>
        <begin position="763"/>
        <end position="859"/>
    </location>
</feature>
<evidence type="ECO:0000313" key="3">
    <source>
        <dbReference type="EMBL" id="KAK9707819.1"/>
    </source>
</evidence>
<feature type="compositionally biased region" description="Low complexity" evidence="2">
    <location>
        <begin position="70"/>
        <end position="80"/>
    </location>
</feature>
<feature type="region of interest" description="Disordered" evidence="2">
    <location>
        <begin position="48"/>
        <end position="160"/>
    </location>
</feature>
<protein>
    <submittedName>
        <fullName evidence="3">Uncharacterized protein</fullName>
    </submittedName>
</protein>
<feature type="compositionally biased region" description="Polar residues" evidence="2">
    <location>
        <begin position="201"/>
        <end position="221"/>
    </location>
</feature>
<keyword evidence="1" id="KW-0175">Coiled coil</keyword>
<feature type="compositionally biased region" description="Polar residues" evidence="2">
    <location>
        <begin position="1028"/>
        <end position="1037"/>
    </location>
</feature>
<feature type="compositionally biased region" description="Basic and acidic residues" evidence="2">
    <location>
        <begin position="479"/>
        <end position="492"/>
    </location>
</feature>
<organism evidence="3 4">
    <name type="scientific">Basidiobolus ranarum</name>
    <dbReference type="NCBI Taxonomy" id="34480"/>
    <lineage>
        <taxon>Eukaryota</taxon>
        <taxon>Fungi</taxon>
        <taxon>Fungi incertae sedis</taxon>
        <taxon>Zoopagomycota</taxon>
        <taxon>Entomophthoromycotina</taxon>
        <taxon>Basidiobolomycetes</taxon>
        <taxon>Basidiobolales</taxon>
        <taxon>Basidiobolaceae</taxon>
        <taxon>Basidiobolus</taxon>
    </lineage>
</organism>
<evidence type="ECO:0000313" key="4">
    <source>
        <dbReference type="Proteomes" id="UP001479436"/>
    </source>
</evidence>
<feature type="coiled-coil region" evidence="1">
    <location>
        <begin position="592"/>
        <end position="737"/>
    </location>
</feature>
<feature type="region of interest" description="Disordered" evidence="2">
    <location>
        <begin position="993"/>
        <end position="1037"/>
    </location>
</feature>
<feature type="region of interest" description="Disordered" evidence="2">
    <location>
        <begin position="1"/>
        <end position="25"/>
    </location>
</feature>
<feature type="compositionally biased region" description="Polar residues" evidence="2">
    <location>
        <begin position="131"/>
        <end position="145"/>
    </location>
</feature>
<comment type="caution">
    <text evidence="3">The sequence shown here is derived from an EMBL/GenBank/DDBJ whole genome shotgun (WGS) entry which is preliminary data.</text>
</comment>
<feature type="compositionally biased region" description="Basic and acidic residues" evidence="2">
    <location>
        <begin position="82"/>
        <end position="92"/>
    </location>
</feature>
<feature type="compositionally biased region" description="Polar residues" evidence="2">
    <location>
        <begin position="96"/>
        <end position="110"/>
    </location>
</feature>
<feature type="compositionally biased region" description="Basic and acidic residues" evidence="2">
    <location>
        <begin position="111"/>
        <end position="127"/>
    </location>
</feature>
<feature type="region of interest" description="Disordered" evidence="2">
    <location>
        <begin position="181"/>
        <end position="221"/>
    </location>
</feature>
<proteinExistence type="predicted"/>
<feature type="compositionally biased region" description="Basic and acidic residues" evidence="2">
    <location>
        <begin position="9"/>
        <end position="25"/>
    </location>
</feature>
<reference evidence="3 4" key="1">
    <citation type="submission" date="2023-04" db="EMBL/GenBank/DDBJ databases">
        <title>Genome of Basidiobolus ranarum AG-B5.</title>
        <authorList>
            <person name="Stajich J.E."/>
            <person name="Carter-House D."/>
            <person name="Gryganskyi A."/>
        </authorList>
    </citation>
    <scope>NUCLEOTIDE SEQUENCE [LARGE SCALE GENOMIC DNA]</scope>
    <source>
        <strain evidence="3 4">AG-B5</strain>
    </source>
</reference>
<feature type="coiled-coil region" evidence="1">
    <location>
        <begin position="528"/>
        <end position="566"/>
    </location>
</feature>
<gene>
    <name evidence="3" type="ORF">K7432_009964</name>
</gene>
<name>A0ABR2VW90_9FUNG</name>
<feature type="compositionally biased region" description="Basic and acidic residues" evidence="2">
    <location>
        <begin position="993"/>
        <end position="1003"/>
    </location>
</feature>
<sequence>MPNNTVSQGKEKLFELKGSKSSDSFHKSFVNIPKGVFSASAPKDLGFKITTKESNSSNHQKKTFYNRNESSSSTHLSNFSHAIRENSTKDSRLPSPFSTQRLMKSSNRTLTKVDKNDSPQTAEENKRSALSPEQNNSDGSNTNEESVTKEIPMTRQYQSFSKPLFRTKMRDDSHQGEVHNIVQDTSKNIKKPTDQFLDSPATKSPPSQKQLRHNPLSNKEQNASQEFNLLHEQLHEYAKDDYQSPETEMELDKLQDQKKHFTLKEPRFQYQMSPLKNATISEYSSLDKKIIKNQDPGPWNIFLEGLHKCRAQESEHIEIIDKLRNELAEGNKVTAVQGTIIDTLEKRMAQFATLIGLQRVRCDRNYVRIETMRVNLKSYQIIIENIERYLREESGEKQNLLKKIESLEEELSHKQMEVNRLTDTVESIRKTYDEAACANKDKNDAITSERELLRIQLSKYQELIDRNQTEKSTLNDSMNQERQKVEDQRLESENQLGALSRELTTKSEEVQEQSLAFEKSKTDLTLQNQETTHLLKDAQNTIENLMKEKSAQLRQLEEELSYSRTRENEYKLTIQDMDRRVDSLQVSIEKNINNQESERRSWKQNTDRLEAQIKEYEKIISDINLQNESLSKELSEAKQRIESLLSTASQHKCEHEQLQNKAQKTISKLQEQIQGLKTKMNEDFISHESQAVENLKQELEVKESQFEKQRTITEKEIKSLEDQVKALNIKLKESERNYLENLEKLKAINGSSLEKLTKTEMDCKNIKSEYQNMCEKNEASTNEVAALRKENEELKKKFDQSEQQTVDTKLQQQAQQFEDFWRREESQLRNDLQKQSHQIENLVKELGNNQNEKLSLERALKDSQSSVETLKNLLETFGKQNGNQKVLSLSEISKVGGHSEHNGNEGVDTEKLDDMTLDVELKNEENQWTSPRKGPIDFQSRDAATDPLLDSVPKRRKITEGHHVLYQYVSKTKHQRPSVKIDDDIDFKSTMTKADKGKKEIRGKTRIPTRRSSRARTIKQSIRDKSGESSTEMTLFE</sequence>
<accession>A0ABR2VW90</accession>
<evidence type="ECO:0000256" key="2">
    <source>
        <dbReference type="SAM" id="MobiDB-lite"/>
    </source>
</evidence>
<feature type="compositionally biased region" description="Basic residues" evidence="2">
    <location>
        <begin position="1004"/>
        <end position="1017"/>
    </location>
</feature>
<dbReference type="EMBL" id="JASJQH010007527">
    <property type="protein sequence ID" value="KAK9707819.1"/>
    <property type="molecule type" value="Genomic_DNA"/>
</dbReference>